<reference evidence="1 2" key="1">
    <citation type="submission" date="2019-03" db="EMBL/GenBank/DDBJ databases">
        <title>Single cell metagenomics reveals metabolic interactions within the superorganism composed of flagellate Streblomastix strix and complex community of Bacteroidetes bacteria on its surface.</title>
        <authorList>
            <person name="Treitli S.C."/>
            <person name="Kolisko M."/>
            <person name="Husnik F."/>
            <person name="Keeling P."/>
            <person name="Hampl V."/>
        </authorList>
    </citation>
    <scope>NUCLEOTIDE SEQUENCE [LARGE SCALE GENOMIC DNA]</scope>
    <source>
        <strain evidence="1">ST1C</strain>
    </source>
</reference>
<dbReference type="OrthoDB" id="10500762at2759"/>
<name>A0A5J4PNJ2_9EUKA</name>
<feature type="non-terminal residue" evidence="1">
    <location>
        <position position="118"/>
    </location>
</feature>
<dbReference type="AlphaFoldDB" id="A0A5J4PNJ2"/>
<proteinExistence type="predicted"/>
<dbReference type="EMBL" id="SNRW01049986">
    <property type="protein sequence ID" value="KAA6310013.1"/>
    <property type="molecule type" value="Genomic_DNA"/>
</dbReference>
<dbReference type="Proteomes" id="UP000324800">
    <property type="component" value="Unassembled WGS sequence"/>
</dbReference>
<accession>A0A5J4PNJ2</accession>
<comment type="caution">
    <text evidence="1">The sequence shown here is derived from an EMBL/GenBank/DDBJ whole genome shotgun (WGS) entry which is preliminary data.</text>
</comment>
<evidence type="ECO:0000313" key="2">
    <source>
        <dbReference type="Proteomes" id="UP000324800"/>
    </source>
</evidence>
<protein>
    <submittedName>
        <fullName evidence="1">Uncharacterized protein</fullName>
    </submittedName>
</protein>
<sequence>MVSYTATDACLTRVRQFYSKRLFVVPAQHVEVWPFPTSATLTGIQTSQNIPLSHVTDFCLLFPKDARATTFIKNPCYQNMQVTSCGRNFPDMFMNTLDQQLFQLQLNAQKLDWCVEDT</sequence>
<evidence type="ECO:0000313" key="1">
    <source>
        <dbReference type="EMBL" id="KAA6310013.1"/>
    </source>
</evidence>
<gene>
    <name evidence="1" type="ORF">EZS28_056393</name>
</gene>
<organism evidence="1 2">
    <name type="scientific">Streblomastix strix</name>
    <dbReference type="NCBI Taxonomy" id="222440"/>
    <lineage>
        <taxon>Eukaryota</taxon>
        <taxon>Metamonada</taxon>
        <taxon>Preaxostyla</taxon>
        <taxon>Oxymonadida</taxon>
        <taxon>Streblomastigidae</taxon>
        <taxon>Streblomastix</taxon>
    </lineage>
</organism>